<proteinExistence type="predicted"/>
<dbReference type="AlphaFoldDB" id="A0AAD2K340"/>
<feature type="transmembrane region" description="Helical" evidence="2">
    <location>
        <begin position="227"/>
        <end position="248"/>
    </location>
</feature>
<keyword evidence="2" id="KW-0472">Membrane</keyword>
<feature type="transmembrane region" description="Helical" evidence="2">
    <location>
        <begin position="324"/>
        <end position="342"/>
    </location>
</feature>
<evidence type="ECO:0000313" key="3">
    <source>
        <dbReference type="EMBL" id="CAK5276355.1"/>
    </source>
</evidence>
<name>A0AAD2K340_9AGAR</name>
<feature type="region of interest" description="Disordered" evidence="1">
    <location>
        <begin position="1"/>
        <end position="57"/>
    </location>
</feature>
<feature type="region of interest" description="Disordered" evidence="1">
    <location>
        <begin position="74"/>
        <end position="110"/>
    </location>
</feature>
<keyword evidence="2" id="KW-0812">Transmembrane</keyword>
<keyword evidence="4" id="KW-1185">Reference proteome</keyword>
<feature type="transmembrane region" description="Helical" evidence="2">
    <location>
        <begin position="176"/>
        <end position="195"/>
    </location>
</feature>
<evidence type="ECO:0000256" key="1">
    <source>
        <dbReference type="SAM" id="MobiDB-lite"/>
    </source>
</evidence>
<reference evidence="3" key="1">
    <citation type="submission" date="2023-11" db="EMBL/GenBank/DDBJ databases">
        <authorList>
            <person name="De Vega J J."/>
            <person name="De Vega J J."/>
        </authorList>
    </citation>
    <scope>NUCLEOTIDE SEQUENCE</scope>
</reference>
<gene>
    <name evidence="3" type="ORF">MYCIT1_LOCUS24528</name>
</gene>
<evidence type="ECO:0000313" key="4">
    <source>
        <dbReference type="Proteomes" id="UP001295794"/>
    </source>
</evidence>
<dbReference type="Proteomes" id="UP001295794">
    <property type="component" value="Unassembled WGS sequence"/>
</dbReference>
<accession>A0AAD2K340</accession>
<organism evidence="3 4">
    <name type="scientific">Mycena citricolor</name>
    <dbReference type="NCBI Taxonomy" id="2018698"/>
    <lineage>
        <taxon>Eukaryota</taxon>
        <taxon>Fungi</taxon>
        <taxon>Dikarya</taxon>
        <taxon>Basidiomycota</taxon>
        <taxon>Agaricomycotina</taxon>
        <taxon>Agaricomycetes</taxon>
        <taxon>Agaricomycetidae</taxon>
        <taxon>Agaricales</taxon>
        <taxon>Marasmiineae</taxon>
        <taxon>Mycenaceae</taxon>
        <taxon>Mycena</taxon>
    </lineage>
</organism>
<dbReference type="EMBL" id="CAVNYO010000406">
    <property type="protein sequence ID" value="CAK5276355.1"/>
    <property type="molecule type" value="Genomic_DNA"/>
</dbReference>
<protein>
    <submittedName>
        <fullName evidence="3">Uncharacterized protein</fullName>
    </submittedName>
</protein>
<comment type="caution">
    <text evidence="3">The sequence shown here is derived from an EMBL/GenBank/DDBJ whole genome shotgun (WGS) entry which is preliminary data.</text>
</comment>
<keyword evidence="2" id="KW-1133">Transmembrane helix</keyword>
<evidence type="ECO:0000256" key="2">
    <source>
        <dbReference type="SAM" id="Phobius"/>
    </source>
</evidence>
<sequence length="371" mass="41307">MLLKSTESFFSPPPSSDPDSEQEHEYEACSCVYPDSDDERTLNGDAPPSHSPFCHRGSQDTRFFDAHRRAHSLATSSSSSSASFSSRAPTPPHAHYHQRPSSYSPSHPYLQPQDVHPHLPYLPPRTCAHICTECFPVNADLPSTTSKEREDDDVEKATGNKESARKWLGFGWDNRFVWIIMAILSSLTVGVMAIVERMMLRSSPISGATQWPGVAHSLIEHFTMADAFQILIVIFSLPSVFLLVLLLFRPRRPTLFTPTITQIQILTSLAIVWIVLLMLTHAGKIATCRGNAGVLEGVFELAVEELDLELGQRMSTCALYRAEHWVMFVVPTSLLLGAFATYRRAVRVHGKGLVPLPVKTPMVEAWRVSSI</sequence>
<feature type="compositionally biased region" description="Low complexity" evidence="1">
    <location>
        <begin position="74"/>
        <end position="88"/>
    </location>
</feature>
<feature type="transmembrane region" description="Helical" evidence="2">
    <location>
        <begin position="260"/>
        <end position="279"/>
    </location>
</feature>